<keyword evidence="2" id="KW-1185">Reference proteome</keyword>
<sequence length="95" mass="10911">MNMLTATNVEILIALTLIYCEQFGVFGKPTDNVKNVTKTTEKAAIAPNFISNDKEKRWWKPYGWNGFGMWCPWWNFRAWANAPGPVAYPVNGQWP</sequence>
<proteinExistence type="predicted"/>
<organism evidence="2 3">
    <name type="scientific">Syphacia muris</name>
    <dbReference type="NCBI Taxonomy" id="451379"/>
    <lineage>
        <taxon>Eukaryota</taxon>
        <taxon>Metazoa</taxon>
        <taxon>Ecdysozoa</taxon>
        <taxon>Nematoda</taxon>
        <taxon>Chromadorea</taxon>
        <taxon>Rhabditida</taxon>
        <taxon>Spirurina</taxon>
        <taxon>Oxyuridomorpha</taxon>
        <taxon>Oxyuroidea</taxon>
        <taxon>Oxyuridae</taxon>
        <taxon>Syphacia</taxon>
    </lineage>
</organism>
<dbReference type="WBParaSite" id="SMUV_0000317301-mRNA-1">
    <property type="protein sequence ID" value="SMUV_0000317301-mRNA-1"/>
    <property type="gene ID" value="SMUV_0000317301"/>
</dbReference>
<keyword evidence="1" id="KW-0732">Signal</keyword>
<evidence type="ECO:0000313" key="2">
    <source>
        <dbReference type="Proteomes" id="UP000046393"/>
    </source>
</evidence>
<feature type="signal peptide" evidence="1">
    <location>
        <begin position="1"/>
        <end position="27"/>
    </location>
</feature>
<evidence type="ECO:0000256" key="1">
    <source>
        <dbReference type="SAM" id="SignalP"/>
    </source>
</evidence>
<accession>A0A0N5AFV2</accession>
<dbReference type="Proteomes" id="UP000046393">
    <property type="component" value="Unplaced"/>
</dbReference>
<protein>
    <submittedName>
        <fullName evidence="3">Secreted protein</fullName>
    </submittedName>
</protein>
<feature type="chain" id="PRO_5005893051" evidence="1">
    <location>
        <begin position="28"/>
        <end position="95"/>
    </location>
</feature>
<dbReference type="AlphaFoldDB" id="A0A0N5AFV2"/>
<name>A0A0N5AFV2_9BILA</name>
<reference evidence="3" key="1">
    <citation type="submission" date="2017-02" db="UniProtKB">
        <authorList>
            <consortium name="WormBaseParasite"/>
        </authorList>
    </citation>
    <scope>IDENTIFICATION</scope>
</reference>
<evidence type="ECO:0000313" key="3">
    <source>
        <dbReference type="WBParaSite" id="SMUV_0000317301-mRNA-1"/>
    </source>
</evidence>